<dbReference type="Proteomes" id="UP000050996">
    <property type="component" value="Unassembled WGS sequence"/>
</dbReference>
<name>A0A0Q3VGX6_9BACI</name>
<reference evidence="2 3" key="1">
    <citation type="submission" date="2015-09" db="EMBL/GenBank/DDBJ databases">
        <title>Genome sequencing project for genomic taxonomy and phylogenomics of Bacillus-like bacteria.</title>
        <authorList>
            <person name="Liu B."/>
            <person name="Wang J."/>
            <person name="Zhu Y."/>
            <person name="Liu G."/>
            <person name="Chen Q."/>
            <person name="Chen Z."/>
            <person name="Lan J."/>
            <person name="Che J."/>
            <person name="Ge C."/>
            <person name="Shi H."/>
            <person name="Pan Z."/>
            <person name="Liu X."/>
        </authorList>
    </citation>
    <scope>NUCLEOTIDE SEQUENCE [LARGE SCALE GENOMIC DNA]</scope>
    <source>
        <strain evidence="2 3">FJAT-18043</strain>
    </source>
</reference>
<accession>A0A0Q3VGX6</accession>
<feature type="region of interest" description="Disordered" evidence="1">
    <location>
        <begin position="1"/>
        <end position="23"/>
    </location>
</feature>
<evidence type="ECO:0000313" key="3">
    <source>
        <dbReference type="Proteomes" id="UP000050996"/>
    </source>
</evidence>
<evidence type="ECO:0000256" key="1">
    <source>
        <dbReference type="SAM" id="MobiDB-lite"/>
    </source>
</evidence>
<evidence type="ECO:0000313" key="2">
    <source>
        <dbReference type="EMBL" id="KQL19195.1"/>
    </source>
</evidence>
<dbReference type="AlphaFoldDB" id="A0A0Q3VGX6"/>
<proteinExistence type="predicted"/>
<gene>
    <name evidence="2" type="ORF">AN957_11760</name>
</gene>
<feature type="compositionally biased region" description="Basic and acidic residues" evidence="1">
    <location>
        <begin position="1"/>
        <end position="11"/>
    </location>
</feature>
<organism evidence="2 3">
    <name type="scientific">Cytobacillus solani</name>
    <dbReference type="NCBI Taxonomy" id="1637975"/>
    <lineage>
        <taxon>Bacteria</taxon>
        <taxon>Bacillati</taxon>
        <taxon>Bacillota</taxon>
        <taxon>Bacilli</taxon>
        <taxon>Bacillales</taxon>
        <taxon>Bacillaceae</taxon>
        <taxon>Cytobacillus</taxon>
    </lineage>
</organism>
<sequence>MLSNRCYEENHTSPVQNRPEAVNGVSSNGDAFKAFTFAAQGNSPQVNIPVQIPVSLGGFAVNASLINIPILSAQFNVANGGDSQAISVNNANQVESNHS</sequence>
<dbReference type="STRING" id="1637975.AN957_11760"/>
<dbReference type="PATRIC" id="fig|1637975.4.peg.2149"/>
<dbReference type="RefSeq" id="WP_053475744.1">
    <property type="nucleotide sequence ID" value="NZ_CP041305.1"/>
</dbReference>
<comment type="caution">
    <text evidence="2">The sequence shown here is derived from an EMBL/GenBank/DDBJ whole genome shotgun (WGS) entry which is preliminary data.</text>
</comment>
<keyword evidence="3" id="KW-1185">Reference proteome</keyword>
<protein>
    <submittedName>
        <fullName evidence="2">Uncharacterized protein</fullName>
    </submittedName>
</protein>
<dbReference type="EMBL" id="LJIX01000006">
    <property type="protein sequence ID" value="KQL19195.1"/>
    <property type="molecule type" value="Genomic_DNA"/>
</dbReference>